<feature type="compositionally biased region" description="Basic and acidic residues" evidence="1">
    <location>
        <begin position="1"/>
        <end position="27"/>
    </location>
</feature>
<keyword evidence="3" id="KW-1185">Reference proteome</keyword>
<feature type="region of interest" description="Disordered" evidence="1">
    <location>
        <begin position="1"/>
        <end position="74"/>
    </location>
</feature>
<dbReference type="Proteomes" id="UP001419268">
    <property type="component" value="Unassembled WGS sequence"/>
</dbReference>
<dbReference type="EMBL" id="JBBNAG010000007">
    <property type="protein sequence ID" value="KAK9118428.1"/>
    <property type="molecule type" value="Genomic_DNA"/>
</dbReference>
<name>A0AAP0IP16_9MAGN</name>
<accession>A0AAP0IP16</accession>
<dbReference type="AlphaFoldDB" id="A0AAP0IP16"/>
<evidence type="ECO:0000313" key="3">
    <source>
        <dbReference type="Proteomes" id="UP001419268"/>
    </source>
</evidence>
<comment type="caution">
    <text evidence="2">The sequence shown here is derived from an EMBL/GenBank/DDBJ whole genome shotgun (WGS) entry which is preliminary data.</text>
</comment>
<evidence type="ECO:0000313" key="2">
    <source>
        <dbReference type="EMBL" id="KAK9118428.1"/>
    </source>
</evidence>
<sequence length="91" mass="10077">MEGIDAREIANEQQRRARRPELRRGWLDGDAAPAAAPVRSSDDGRRKGSGSGSGQQRQRHGEGRGATAQWRVAGPIDPRRDITIMELLSRF</sequence>
<protein>
    <submittedName>
        <fullName evidence="2">Uncharacterized protein</fullName>
    </submittedName>
</protein>
<proteinExistence type="predicted"/>
<reference evidence="2 3" key="1">
    <citation type="submission" date="2024-01" db="EMBL/GenBank/DDBJ databases">
        <title>Genome assemblies of Stephania.</title>
        <authorList>
            <person name="Yang L."/>
        </authorList>
    </citation>
    <scope>NUCLEOTIDE SEQUENCE [LARGE SCALE GENOMIC DNA]</scope>
    <source>
        <strain evidence="2">JXDWG</strain>
        <tissue evidence="2">Leaf</tissue>
    </source>
</reference>
<gene>
    <name evidence="2" type="ORF">Scep_016521</name>
</gene>
<organism evidence="2 3">
    <name type="scientific">Stephania cephalantha</name>
    <dbReference type="NCBI Taxonomy" id="152367"/>
    <lineage>
        <taxon>Eukaryota</taxon>
        <taxon>Viridiplantae</taxon>
        <taxon>Streptophyta</taxon>
        <taxon>Embryophyta</taxon>
        <taxon>Tracheophyta</taxon>
        <taxon>Spermatophyta</taxon>
        <taxon>Magnoliopsida</taxon>
        <taxon>Ranunculales</taxon>
        <taxon>Menispermaceae</taxon>
        <taxon>Menispermoideae</taxon>
        <taxon>Cissampelideae</taxon>
        <taxon>Stephania</taxon>
    </lineage>
</organism>
<evidence type="ECO:0000256" key="1">
    <source>
        <dbReference type="SAM" id="MobiDB-lite"/>
    </source>
</evidence>